<protein>
    <submittedName>
        <fullName evidence="3">Uncharacterized protein</fullName>
    </submittedName>
</protein>
<dbReference type="RefSeq" id="WP_112748154.1">
    <property type="nucleotide sequence ID" value="NZ_QMFY01000009.1"/>
</dbReference>
<feature type="region of interest" description="Disordered" evidence="1">
    <location>
        <begin position="130"/>
        <end position="154"/>
    </location>
</feature>
<feature type="transmembrane region" description="Helical" evidence="2">
    <location>
        <begin position="56"/>
        <end position="77"/>
    </location>
</feature>
<dbReference type="AlphaFoldDB" id="A0A364XZQ8"/>
<dbReference type="OrthoDB" id="9810918at2"/>
<evidence type="ECO:0000256" key="1">
    <source>
        <dbReference type="SAM" id="MobiDB-lite"/>
    </source>
</evidence>
<comment type="caution">
    <text evidence="3">The sequence shown here is derived from an EMBL/GenBank/DDBJ whole genome shotgun (WGS) entry which is preliminary data.</text>
</comment>
<gene>
    <name evidence="3" type="ORF">DQQ10_17340</name>
</gene>
<keyword evidence="4" id="KW-1185">Reference proteome</keyword>
<sequence length="245" mass="28776">METNSFFLSSWDQYMYIGAGICVALAVLILLYHEFKVFQIKDYKEKYDYVNLHEVRYFWYAIVALILAGACFLNTVYSSMIVEDGERWFYVRLFIAVSLSVIAYFIFFSLVKIYYPGKLEKRLSKLRNTPRVSPQGNLMRKLTESEEDHHLEPSQIKDEEVHSIDYDVWIDEKTGYKKIEKYQAYQHAEECSECGYYTMKISREEVEQSPTASSTGLLLQHFKCSYCNHREAREIIVAKLSDNVA</sequence>
<organism evidence="3 4">
    <name type="scientific">Pseudochryseolinea flava</name>
    <dbReference type="NCBI Taxonomy" id="2059302"/>
    <lineage>
        <taxon>Bacteria</taxon>
        <taxon>Pseudomonadati</taxon>
        <taxon>Bacteroidota</taxon>
        <taxon>Cytophagia</taxon>
        <taxon>Cytophagales</taxon>
        <taxon>Fulvivirgaceae</taxon>
        <taxon>Pseudochryseolinea</taxon>
    </lineage>
</organism>
<dbReference type="EMBL" id="QMFY01000009">
    <property type="protein sequence ID" value="RAV99807.1"/>
    <property type="molecule type" value="Genomic_DNA"/>
</dbReference>
<name>A0A364XZQ8_9BACT</name>
<proteinExistence type="predicted"/>
<evidence type="ECO:0000313" key="4">
    <source>
        <dbReference type="Proteomes" id="UP000251889"/>
    </source>
</evidence>
<accession>A0A364XZQ8</accession>
<keyword evidence="2" id="KW-1133">Transmembrane helix</keyword>
<keyword evidence="2" id="KW-0812">Transmembrane</keyword>
<dbReference type="Proteomes" id="UP000251889">
    <property type="component" value="Unassembled WGS sequence"/>
</dbReference>
<feature type="compositionally biased region" description="Basic and acidic residues" evidence="1">
    <location>
        <begin position="141"/>
        <end position="154"/>
    </location>
</feature>
<keyword evidence="2" id="KW-0472">Membrane</keyword>
<feature type="transmembrane region" description="Helical" evidence="2">
    <location>
        <begin position="14"/>
        <end position="35"/>
    </location>
</feature>
<evidence type="ECO:0000313" key="3">
    <source>
        <dbReference type="EMBL" id="RAV99807.1"/>
    </source>
</evidence>
<evidence type="ECO:0000256" key="2">
    <source>
        <dbReference type="SAM" id="Phobius"/>
    </source>
</evidence>
<reference evidence="3 4" key="1">
    <citation type="submission" date="2018-06" db="EMBL/GenBank/DDBJ databases">
        <title>Chryseolinea flavus sp. nov., a member of the phylum Bacteroidetes isolated from soil.</title>
        <authorList>
            <person name="Li Y."/>
            <person name="Wang J."/>
        </authorList>
    </citation>
    <scope>NUCLEOTIDE SEQUENCE [LARGE SCALE GENOMIC DNA]</scope>
    <source>
        <strain evidence="3 4">SDU1-6</strain>
    </source>
</reference>
<feature type="transmembrane region" description="Helical" evidence="2">
    <location>
        <begin position="89"/>
        <end position="115"/>
    </location>
</feature>